<dbReference type="AlphaFoldDB" id="A0A3Q7G269"/>
<keyword evidence="6" id="KW-0067">ATP-binding</keyword>
<proteinExistence type="inferred from homology"/>
<evidence type="ECO:0000256" key="6">
    <source>
        <dbReference type="ARBA" id="ARBA00022840"/>
    </source>
</evidence>
<dbReference type="GO" id="GO:0004674">
    <property type="term" value="F:protein serine/threonine kinase activity"/>
    <property type="evidence" value="ECO:0007669"/>
    <property type="project" value="UniProtKB-KW"/>
</dbReference>
<dbReference type="SUPFAM" id="SSF56112">
    <property type="entry name" value="Protein kinase-like (PK-like)"/>
    <property type="match status" value="1"/>
</dbReference>
<evidence type="ECO:0000256" key="2">
    <source>
        <dbReference type="ARBA" id="ARBA00022527"/>
    </source>
</evidence>
<dbReference type="Proteomes" id="UP000004994">
    <property type="component" value="Chromosome 4"/>
</dbReference>
<evidence type="ECO:0000259" key="7">
    <source>
        <dbReference type="PROSITE" id="PS50011"/>
    </source>
</evidence>
<keyword evidence="2" id="KW-0723">Serine/threonine-protein kinase</keyword>
<keyword evidence="4" id="KW-0547">Nucleotide-binding</keyword>
<keyword evidence="9" id="KW-1185">Reference proteome</keyword>
<dbReference type="InterPro" id="IPR011009">
    <property type="entry name" value="Kinase-like_dom_sf"/>
</dbReference>
<reference evidence="8" key="2">
    <citation type="submission" date="2019-01" db="UniProtKB">
        <authorList>
            <consortium name="EnsemblPlants"/>
        </authorList>
    </citation>
    <scope>IDENTIFICATION</scope>
    <source>
        <strain evidence="8">cv. Heinz 1706</strain>
    </source>
</reference>
<evidence type="ECO:0000256" key="1">
    <source>
        <dbReference type="ARBA" id="ARBA00005354"/>
    </source>
</evidence>
<protein>
    <recommendedName>
        <fullName evidence="7">Protein kinase domain-containing protein</fullName>
    </recommendedName>
</protein>
<keyword evidence="5" id="KW-0418">Kinase</keyword>
<dbReference type="Gramene" id="Solyc04g025477.1.1">
    <property type="protein sequence ID" value="Solyc04g025477.1.1"/>
    <property type="gene ID" value="Solyc04g025477.1"/>
</dbReference>
<evidence type="ECO:0000313" key="8">
    <source>
        <dbReference type="EnsemblPlants" id="Solyc04g025477.1.1"/>
    </source>
</evidence>
<evidence type="ECO:0000313" key="9">
    <source>
        <dbReference type="Proteomes" id="UP000004994"/>
    </source>
</evidence>
<dbReference type="EnsemblPlants" id="Solyc04g025477.1.1">
    <property type="protein sequence ID" value="Solyc04g025477.1.1"/>
    <property type="gene ID" value="Solyc04g025477.1"/>
</dbReference>
<keyword evidence="3" id="KW-0808">Transferase</keyword>
<evidence type="ECO:0000256" key="3">
    <source>
        <dbReference type="ARBA" id="ARBA00022679"/>
    </source>
</evidence>
<dbReference type="InterPro" id="IPR050205">
    <property type="entry name" value="CDPK_Ser/Thr_kinases"/>
</dbReference>
<feature type="domain" description="Protein kinase" evidence="7">
    <location>
        <begin position="1"/>
        <end position="116"/>
    </location>
</feature>
<reference evidence="8" key="1">
    <citation type="journal article" date="2012" name="Nature">
        <title>The tomato genome sequence provides insights into fleshy fruit evolution.</title>
        <authorList>
            <consortium name="Tomato Genome Consortium"/>
        </authorList>
    </citation>
    <scope>NUCLEOTIDE SEQUENCE [LARGE SCALE GENOMIC DNA]</scope>
    <source>
        <strain evidence="8">cv. Heinz 1706</strain>
    </source>
</reference>
<evidence type="ECO:0000256" key="5">
    <source>
        <dbReference type="ARBA" id="ARBA00022777"/>
    </source>
</evidence>
<name>A0A3Q7G269_SOLLC</name>
<dbReference type="STRING" id="4081.A0A3Q7G269"/>
<dbReference type="Pfam" id="PF00069">
    <property type="entry name" value="Pkinase"/>
    <property type="match status" value="1"/>
</dbReference>
<dbReference type="PROSITE" id="PS50011">
    <property type="entry name" value="PROTEIN_KINASE_DOM"/>
    <property type="match status" value="1"/>
</dbReference>
<dbReference type="InterPro" id="IPR000719">
    <property type="entry name" value="Prot_kinase_dom"/>
</dbReference>
<organism evidence="8">
    <name type="scientific">Solanum lycopersicum</name>
    <name type="common">Tomato</name>
    <name type="synonym">Lycopersicon esculentum</name>
    <dbReference type="NCBI Taxonomy" id="4081"/>
    <lineage>
        <taxon>Eukaryota</taxon>
        <taxon>Viridiplantae</taxon>
        <taxon>Streptophyta</taxon>
        <taxon>Embryophyta</taxon>
        <taxon>Tracheophyta</taxon>
        <taxon>Spermatophyta</taxon>
        <taxon>Magnoliopsida</taxon>
        <taxon>eudicotyledons</taxon>
        <taxon>Gunneridae</taxon>
        <taxon>Pentapetalae</taxon>
        <taxon>asterids</taxon>
        <taxon>lamiids</taxon>
        <taxon>Solanales</taxon>
        <taxon>Solanaceae</taxon>
        <taxon>Solanoideae</taxon>
        <taxon>Solaneae</taxon>
        <taxon>Solanum</taxon>
        <taxon>Solanum subgen. Lycopersicon</taxon>
    </lineage>
</organism>
<comment type="similarity">
    <text evidence="1">Belongs to the protein kinase superfamily. CAMK Ser/Thr protein kinase family. CaMK subfamily.</text>
</comment>
<sequence>MGNDERLNDIVGSAYYVAPEVLHRSYSLEADIWSIGILFLRYVSLFFYVFDWGSGETVQIIPTSFGGVGETTKAVKDSFHHNYILKWRHQLSIQDEFQSLLSPRDRTSACLSLKTA</sequence>
<dbReference type="InParanoid" id="A0A3Q7G269"/>
<dbReference type="Gene3D" id="1.10.510.10">
    <property type="entry name" value="Transferase(Phosphotransferase) domain 1"/>
    <property type="match status" value="1"/>
</dbReference>
<dbReference type="PANTHER" id="PTHR24349">
    <property type="entry name" value="SERINE/THREONINE-PROTEIN KINASE"/>
    <property type="match status" value="1"/>
</dbReference>
<evidence type="ECO:0000256" key="4">
    <source>
        <dbReference type="ARBA" id="ARBA00022741"/>
    </source>
</evidence>
<dbReference type="GO" id="GO:0005524">
    <property type="term" value="F:ATP binding"/>
    <property type="evidence" value="ECO:0007669"/>
    <property type="project" value="UniProtKB-KW"/>
</dbReference>
<accession>A0A3Q7G269</accession>